<gene>
    <name evidence="11" type="ORF">VN21_00040</name>
</gene>
<evidence type="ECO:0000256" key="5">
    <source>
        <dbReference type="ARBA" id="ARBA00022723"/>
    </source>
</evidence>
<dbReference type="PANTHER" id="PTHR28570">
    <property type="entry name" value="ASPARTYL AMINOPEPTIDASE"/>
    <property type="match status" value="1"/>
</dbReference>
<evidence type="ECO:0000256" key="7">
    <source>
        <dbReference type="ARBA" id="ARBA00022833"/>
    </source>
</evidence>
<dbReference type="NCBIfam" id="NF002600">
    <property type="entry name" value="PRK02256.1"/>
    <property type="match status" value="1"/>
</dbReference>
<name>A0A0M3DKC2_9FIRM</name>
<evidence type="ECO:0000256" key="4">
    <source>
        <dbReference type="ARBA" id="ARBA00022670"/>
    </source>
</evidence>
<evidence type="ECO:0000256" key="10">
    <source>
        <dbReference type="RuleBase" id="RU004387"/>
    </source>
</evidence>
<dbReference type="GO" id="GO:0005737">
    <property type="term" value="C:cytoplasm"/>
    <property type="evidence" value="ECO:0007669"/>
    <property type="project" value="UniProtKB-ARBA"/>
</dbReference>
<keyword evidence="6 9" id="KW-0378">Hydrolase</keyword>
<dbReference type="GO" id="GO:0006508">
    <property type="term" value="P:proteolysis"/>
    <property type="evidence" value="ECO:0007669"/>
    <property type="project" value="UniProtKB-KW"/>
</dbReference>
<dbReference type="EMBL" id="LBBT01000002">
    <property type="protein sequence ID" value="KKY03020.1"/>
    <property type="molecule type" value="Genomic_DNA"/>
</dbReference>
<dbReference type="PATRIC" id="fig|1629550.3.peg.283"/>
<keyword evidence="12" id="KW-1185">Reference proteome</keyword>
<proteinExistence type="inferred from homology"/>
<dbReference type="InterPro" id="IPR001948">
    <property type="entry name" value="Peptidase_M18"/>
</dbReference>
<evidence type="ECO:0000256" key="2">
    <source>
        <dbReference type="ARBA" id="ARBA00008290"/>
    </source>
</evidence>
<keyword evidence="4 9" id="KW-0645">Protease</keyword>
<dbReference type="GO" id="GO:0004177">
    <property type="term" value="F:aminopeptidase activity"/>
    <property type="evidence" value="ECO:0007669"/>
    <property type="project" value="UniProtKB-KW"/>
</dbReference>
<evidence type="ECO:0000256" key="6">
    <source>
        <dbReference type="ARBA" id="ARBA00022801"/>
    </source>
</evidence>
<comment type="similarity">
    <text evidence="2 9">Belongs to the peptidase M18 family.</text>
</comment>
<protein>
    <recommendedName>
        <fullName evidence="10">M18 family aminopeptidase</fullName>
        <ecNumber evidence="10">3.4.11.-</ecNumber>
    </recommendedName>
</protein>
<keyword evidence="5 9" id="KW-0479">Metal-binding</keyword>
<dbReference type="PRINTS" id="PR00932">
    <property type="entry name" value="AMINO1PTASE"/>
</dbReference>
<sequence length="464" mass="51166">MNLRHEFKNAWEQIKENKELDAVMNYSNEYMKFLDVGKTERTSAREIIRQAKEHGFISINDAMSSGCLTAGTKVYAENKDKGVALFVIGQEELQKGMRIVGGHIDSPRLDLKPNPLYEDGNLALFKTHYYGGIKKYQWTALPLAIHGVVILQDGTKVDICIGEDDNDPVFCITDLLIHLAGDQMQKKLADGVTGEGLNLLVGHMPLEGEEKDAVEANVLKLLNEKYNMTQKDFLTAEIEIVPAGKARHLGFDKGMVIAYGHDDRVCSYAAVKSIFDIENPKYTAVALCVDKEEVGSQGNTGMQSKFFENAVAELINLQGDYCDLKVRRAMANSKVLSADVSAGFDPTYPDVLDKRNACFMGHGLALTKYTGARGKGGCNDANAEFASEVRRIFDKANVVWQISELGKVDQGGGGTIAYILAEYGAEVIDCGVGVLNMHAPYEIVSKADIYEMYKGYKAFYEIEA</sequence>
<keyword evidence="3 9" id="KW-0031">Aminopeptidase</keyword>
<evidence type="ECO:0000313" key="12">
    <source>
        <dbReference type="Proteomes" id="UP000034407"/>
    </source>
</evidence>
<dbReference type="SUPFAM" id="SSF101821">
    <property type="entry name" value="Aminopeptidase/glucanase lid domain"/>
    <property type="match status" value="1"/>
</dbReference>
<dbReference type="Proteomes" id="UP000034407">
    <property type="component" value="Unassembled WGS sequence"/>
</dbReference>
<reference evidence="11 12" key="1">
    <citation type="submission" date="2015-04" db="EMBL/GenBank/DDBJ databases">
        <title>Microcin producing Clostridium sp. JC272T.</title>
        <authorList>
            <person name="Jyothsna T."/>
            <person name="Sasikala C."/>
            <person name="Ramana C."/>
        </authorList>
    </citation>
    <scope>NUCLEOTIDE SEQUENCE [LARGE SCALE GENOMIC DNA]</scope>
    <source>
        <strain evidence="11 12">JC272</strain>
    </source>
</reference>
<dbReference type="InterPro" id="IPR023358">
    <property type="entry name" value="Peptidase_M18_dom2"/>
</dbReference>
<dbReference type="PANTHER" id="PTHR28570:SF2">
    <property type="entry name" value="M18 FAMILY AMINOPEPTIDASE 1-RELATED"/>
    <property type="match status" value="1"/>
</dbReference>
<comment type="cofactor">
    <cofactor evidence="1 10">
        <name>Zn(2+)</name>
        <dbReference type="ChEBI" id="CHEBI:29105"/>
    </cofactor>
</comment>
<evidence type="ECO:0000256" key="3">
    <source>
        <dbReference type="ARBA" id="ARBA00022438"/>
    </source>
</evidence>
<dbReference type="Gene3D" id="3.40.630.10">
    <property type="entry name" value="Zn peptidases"/>
    <property type="match status" value="1"/>
</dbReference>
<dbReference type="EC" id="3.4.11.-" evidence="10"/>
<keyword evidence="8 9" id="KW-0482">Metalloprotease</keyword>
<dbReference type="SUPFAM" id="SSF53187">
    <property type="entry name" value="Zn-dependent exopeptidases"/>
    <property type="match status" value="1"/>
</dbReference>
<evidence type="ECO:0000256" key="1">
    <source>
        <dbReference type="ARBA" id="ARBA00001947"/>
    </source>
</evidence>
<dbReference type="FunFam" id="2.30.250.10:FF:000006">
    <property type="entry name" value="Probable M18 family aminopeptidase 1"/>
    <property type="match status" value="1"/>
</dbReference>
<evidence type="ECO:0000256" key="9">
    <source>
        <dbReference type="RuleBase" id="RU004386"/>
    </source>
</evidence>
<keyword evidence="7 9" id="KW-0862">Zinc</keyword>
<dbReference type="OrthoDB" id="89722at2"/>
<dbReference type="GO" id="GO:0008237">
    <property type="term" value="F:metallopeptidase activity"/>
    <property type="evidence" value="ECO:0007669"/>
    <property type="project" value="UniProtKB-KW"/>
</dbReference>
<accession>A0A0M3DKC2</accession>
<organism evidence="11 12">
    <name type="scientific">Paraclostridium benzoelyticum</name>
    <dbReference type="NCBI Taxonomy" id="1629550"/>
    <lineage>
        <taxon>Bacteria</taxon>
        <taxon>Bacillati</taxon>
        <taxon>Bacillota</taxon>
        <taxon>Clostridia</taxon>
        <taxon>Peptostreptococcales</taxon>
        <taxon>Peptostreptococcaceae</taxon>
        <taxon>Paraclostridium</taxon>
    </lineage>
</organism>
<dbReference type="RefSeq" id="WP_046821466.1">
    <property type="nucleotide sequence ID" value="NZ_LBBT01000002.1"/>
</dbReference>
<dbReference type="CDD" id="cd05659">
    <property type="entry name" value="M18_API"/>
    <property type="match status" value="1"/>
</dbReference>
<dbReference type="Pfam" id="PF02127">
    <property type="entry name" value="Peptidase_M18"/>
    <property type="match status" value="1"/>
</dbReference>
<dbReference type="Gene3D" id="2.30.250.10">
    <property type="entry name" value="Aminopeptidase i, Domain 2"/>
    <property type="match status" value="1"/>
</dbReference>
<evidence type="ECO:0000313" key="11">
    <source>
        <dbReference type="EMBL" id="KKY03020.1"/>
    </source>
</evidence>
<evidence type="ECO:0000256" key="8">
    <source>
        <dbReference type="ARBA" id="ARBA00023049"/>
    </source>
</evidence>
<comment type="caution">
    <text evidence="11">The sequence shown here is derived from an EMBL/GenBank/DDBJ whole genome shotgun (WGS) entry which is preliminary data.</text>
</comment>
<dbReference type="GO" id="GO:0008270">
    <property type="term" value="F:zinc ion binding"/>
    <property type="evidence" value="ECO:0007669"/>
    <property type="project" value="InterPro"/>
</dbReference>
<dbReference type="AlphaFoldDB" id="A0A0M3DKC2"/>